<protein>
    <submittedName>
        <fullName evidence="1">Uncharacterized protein</fullName>
    </submittedName>
</protein>
<dbReference type="KEGG" id="zpr:ZPR_2614"/>
<dbReference type="Proteomes" id="UP000001654">
    <property type="component" value="Chromosome"/>
</dbReference>
<dbReference type="HOGENOM" id="CLU_3384574_0_0_10"/>
<dbReference type="STRING" id="655815.ZPR_2614"/>
<organism evidence="1 2">
    <name type="scientific">Zunongwangia profunda (strain DSM 18752 / CCTCC AB 206139 / SM-A87)</name>
    <name type="common">Wangia profunda</name>
    <dbReference type="NCBI Taxonomy" id="655815"/>
    <lineage>
        <taxon>Bacteria</taxon>
        <taxon>Pseudomonadati</taxon>
        <taxon>Bacteroidota</taxon>
        <taxon>Flavobacteriia</taxon>
        <taxon>Flavobacteriales</taxon>
        <taxon>Flavobacteriaceae</taxon>
        <taxon>Zunongwangia</taxon>
    </lineage>
</organism>
<dbReference type="EMBL" id="CP001650">
    <property type="protein sequence ID" value="ADF52938.1"/>
    <property type="molecule type" value="Genomic_DNA"/>
</dbReference>
<sequence length="33" mass="3834">MFSKGFKLSVYLFVVVRNQVFAKILFYASSETI</sequence>
<keyword evidence="2" id="KW-1185">Reference proteome</keyword>
<name>D5BF40_ZUNPS</name>
<accession>D5BF40</accession>
<dbReference type="AlphaFoldDB" id="D5BF40"/>
<reference evidence="1 2" key="1">
    <citation type="journal article" date="2010" name="BMC Genomics">
        <title>The complete genome of Zunongwangia profunda SM-A87 reveals its adaptation to the deep-sea environment and ecological role in sedimentary organic nitrogen degradation.</title>
        <authorList>
            <person name="Qin Q.L."/>
            <person name="Zhang X.Y."/>
            <person name="Wang X.M."/>
            <person name="Liu G.M."/>
            <person name="Chen X.L."/>
            <person name="Xie B.B."/>
            <person name="Dang H.Y."/>
            <person name="Zhou B.C."/>
            <person name="Yu J."/>
            <person name="Zhang Y.Z."/>
        </authorList>
    </citation>
    <scope>NUCLEOTIDE SEQUENCE [LARGE SCALE GENOMIC DNA]</scope>
    <source>
        <strain evidence="2">DSM 18752 / CCTCC AB 206139 / SM-A87</strain>
    </source>
</reference>
<gene>
    <name evidence="1" type="ordered locus">ZPR_2614</name>
</gene>
<evidence type="ECO:0000313" key="2">
    <source>
        <dbReference type="Proteomes" id="UP000001654"/>
    </source>
</evidence>
<evidence type="ECO:0000313" key="1">
    <source>
        <dbReference type="EMBL" id="ADF52938.1"/>
    </source>
</evidence>
<proteinExistence type="predicted"/>